<keyword evidence="3" id="KW-1185">Reference proteome</keyword>
<dbReference type="CDD" id="cd00143">
    <property type="entry name" value="PP2Cc"/>
    <property type="match status" value="1"/>
</dbReference>
<dbReference type="PROSITE" id="PS51746">
    <property type="entry name" value="PPM_2"/>
    <property type="match status" value="1"/>
</dbReference>
<dbReference type="InterPro" id="IPR036457">
    <property type="entry name" value="PPM-type-like_dom_sf"/>
</dbReference>
<accession>A0A1H7MK91</accession>
<reference evidence="2 3" key="1">
    <citation type="submission" date="2016-10" db="EMBL/GenBank/DDBJ databases">
        <authorList>
            <person name="de Groot N.N."/>
        </authorList>
    </citation>
    <scope>NUCLEOTIDE SEQUENCE [LARGE SCALE GENOMIC DNA]</scope>
    <source>
        <strain evidence="2 3">Nv1</strain>
    </source>
</reference>
<proteinExistence type="predicted"/>
<dbReference type="GO" id="GO:0004722">
    <property type="term" value="F:protein serine/threonine phosphatase activity"/>
    <property type="evidence" value="ECO:0007669"/>
    <property type="project" value="InterPro"/>
</dbReference>
<dbReference type="Proteomes" id="UP000198620">
    <property type="component" value="Unassembled WGS sequence"/>
</dbReference>
<dbReference type="SMART" id="SM00331">
    <property type="entry name" value="PP2C_SIG"/>
    <property type="match status" value="1"/>
</dbReference>
<dbReference type="STRING" id="1233.SAMN05216387_105118"/>
<dbReference type="Pfam" id="PF13672">
    <property type="entry name" value="PP2C_2"/>
    <property type="match status" value="1"/>
</dbReference>
<dbReference type="PANTHER" id="PTHR47992">
    <property type="entry name" value="PROTEIN PHOSPHATASE"/>
    <property type="match status" value="1"/>
</dbReference>
<evidence type="ECO:0000259" key="1">
    <source>
        <dbReference type="PROSITE" id="PS51746"/>
    </source>
</evidence>
<protein>
    <submittedName>
        <fullName evidence="2">Protein phosphatase</fullName>
    </submittedName>
</protein>
<evidence type="ECO:0000313" key="2">
    <source>
        <dbReference type="EMBL" id="SEL11612.1"/>
    </source>
</evidence>
<feature type="domain" description="PPM-type phosphatase" evidence="1">
    <location>
        <begin position="1"/>
        <end position="221"/>
    </location>
</feature>
<name>A0A1H7MK91_9PROT</name>
<dbReference type="SMART" id="SM00332">
    <property type="entry name" value="PP2Cc"/>
    <property type="match status" value="1"/>
</dbReference>
<dbReference type="InterPro" id="IPR015655">
    <property type="entry name" value="PP2C"/>
</dbReference>
<gene>
    <name evidence="2" type="ORF">SAMN05216387_105118</name>
</gene>
<dbReference type="Gene3D" id="3.60.40.10">
    <property type="entry name" value="PPM-type phosphatase domain"/>
    <property type="match status" value="1"/>
</dbReference>
<evidence type="ECO:0000313" key="3">
    <source>
        <dbReference type="Proteomes" id="UP000198620"/>
    </source>
</evidence>
<sequence>MSRVEAHFGDVYIVSDGMGGHRGGAVAAELATEILGRTLSGIRSISSAAEVVKAAFQEANRVVYGRGHSGDDDTREMGSTAVVLLIGQSQAVVAHIGDSRAYLFARNELRRLTKDHSRVQRMVDAGILTDAEAASHPAANLLERAIGVAPDVEVDISSPFKLNAGDLFLLCSDGLHGYVSDSEIAAILNRGTPVQALVDELVDRALEKGGEDNITVQLIGYVYSAQGRLTPIMG</sequence>
<dbReference type="SUPFAM" id="SSF81606">
    <property type="entry name" value="PP2C-like"/>
    <property type="match status" value="1"/>
</dbReference>
<dbReference type="InterPro" id="IPR001932">
    <property type="entry name" value="PPM-type_phosphatase-like_dom"/>
</dbReference>
<organism evidence="2 3">
    <name type="scientific">Nitrosovibrio tenuis</name>
    <dbReference type="NCBI Taxonomy" id="1233"/>
    <lineage>
        <taxon>Bacteria</taxon>
        <taxon>Pseudomonadati</taxon>
        <taxon>Pseudomonadota</taxon>
        <taxon>Betaproteobacteria</taxon>
        <taxon>Nitrosomonadales</taxon>
        <taxon>Nitrosomonadaceae</taxon>
        <taxon>Nitrosovibrio</taxon>
    </lineage>
</organism>
<dbReference type="AlphaFoldDB" id="A0A1H7MK91"/>
<dbReference type="EMBL" id="FOBH01000005">
    <property type="protein sequence ID" value="SEL11612.1"/>
    <property type="molecule type" value="Genomic_DNA"/>
</dbReference>